<dbReference type="Gene3D" id="3.30.1460.30">
    <property type="entry name" value="YgaC/TfoX-N like chaperone"/>
    <property type="match status" value="1"/>
</dbReference>
<dbReference type="Pfam" id="PF04993">
    <property type="entry name" value="TfoX_N"/>
    <property type="match status" value="1"/>
</dbReference>
<accession>A0ABX7MPQ4</accession>
<evidence type="ECO:0000313" key="2">
    <source>
        <dbReference type="EMBL" id="QSP94178.1"/>
    </source>
</evidence>
<name>A0ABX7MPQ4_9GAMM</name>
<gene>
    <name evidence="2" type="ORF">LPB19_13410</name>
</gene>
<dbReference type="Proteomes" id="UP000663555">
    <property type="component" value="Chromosome"/>
</dbReference>
<dbReference type="RefSeq" id="WP_206643399.1">
    <property type="nucleotide sequence ID" value="NZ_CP071247.1"/>
</dbReference>
<sequence>MSYDEGLAERVREKLGSKTEVSEKKMFGGLCFMVSGHMCCGILGDTLMARVGPEQYKECLGNPHASEMDFTGRPMKGLVYVSAEGVSEDGDLSQWIDRCLDFVASLPEKNAES</sequence>
<reference evidence="2 3" key="1">
    <citation type="submission" date="2021-03" db="EMBL/GenBank/DDBJ databases">
        <title>Genome sequencing of Marinobacter sp. LPB0319.</title>
        <authorList>
            <person name="Kim J."/>
        </authorList>
    </citation>
    <scope>NUCLEOTIDE SEQUENCE [LARGE SCALE GENOMIC DNA]</scope>
    <source>
        <strain evidence="2 3">LPB0319</strain>
    </source>
</reference>
<proteinExistence type="predicted"/>
<feature type="domain" description="TfoX N-terminal" evidence="1">
    <location>
        <begin position="15"/>
        <end position="102"/>
    </location>
</feature>
<evidence type="ECO:0000259" key="1">
    <source>
        <dbReference type="Pfam" id="PF04993"/>
    </source>
</evidence>
<organism evidence="2 3">
    <name type="scientific">Marinobacter salinisoli</name>
    <dbReference type="NCBI Taxonomy" id="2769486"/>
    <lineage>
        <taxon>Bacteria</taxon>
        <taxon>Pseudomonadati</taxon>
        <taxon>Pseudomonadota</taxon>
        <taxon>Gammaproteobacteria</taxon>
        <taxon>Pseudomonadales</taxon>
        <taxon>Marinobacteraceae</taxon>
        <taxon>Marinobacter</taxon>
    </lineage>
</organism>
<dbReference type="EMBL" id="CP071247">
    <property type="protein sequence ID" value="QSP94178.1"/>
    <property type="molecule type" value="Genomic_DNA"/>
</dbReference>
<dbReference type="InterPro" id="IPR007076">
    <property type="entry name" value="TfoX_N"/>
</dbReference>
<keyword evidence="3" id="KW-1185">Reference proteome</keyword>
<protein>
    <submittedName>
        <fullName evidence="2">TfoX/Sxy family protein</fullName>
    </submittedName>
</protein>
<evidence type="ECO:0000313" key="3">
    <source>
        <dbReference type="Proteomes" id="UP000663555"/>
    </source>
</evidence>
<dbReference type="SUPFAM" id="SSF159894">
    <property type="entry name" value="YgaC/TfoX-N like"/>
    <property type="match status" value="1"/>
</dbReference>